<dbReference type="EC" id="2.3.1.30" evidence="5"/>
<sequence length="207" mass="23267">MMKGILNQVITVLELTFFLPQLLLFYLTNQKEIIINDVQKWVSVFEWKESSDLVNLLTLNSRNKEFRNLYYYRISKGNLLARIFMKIVKPFYPECSSLFIDPSCNIGGGLFIQHGFSTIIMADMGEDCWVNQQVSIGYKDKTGRPKIGNNVRITAGAKVLGNLTLGNNVTVGANAVVTKNVPDNCVVVGIPAYIIKRDGLKVKEELV</sequence>
<dbReference type="GO" id="GO:0009001">
    <property type="term" value="F:serine O-acetyltransferase activity"/>
    <property type="evidence" value="ECO:0007669"/>
    <property type="project" value="UniProtKB-EC"/>
</dbReference>
<dbReference type="CDD" id="cd03354">
    <property type="entry name" value="LbH_SAT"/>
    <property type="match status" value="1"/>
</dbReference>
<dbReference type="EMBL" id="JBHFNS010000093">
    <property type="protein sequence ID" value="MFB2939135.1"/>
    <property type="molecule type" value="Genomic_DNA"/>
</dbReference>
<accession>A0ABV4YMS6</accession>
<protein>
    <submittedName>
        <fullName evidence="5">Serine O-acetyltransferase</fullName>
        <ecNumber evidence="5">2.3.1.30</ecNumber>
    </submittedName>
</protein>
<name>A0ABV4YMS6_9CYAN</name>
<keyword evidence="4" id="KW-1133">Transmembrane helix</keyword>
<dbReference type="RefSeq" id="WP_413260604.1">
    <property type="nucleotide sequence ID" value="NZ_JBHFNS010000093.1"/>
</dbReference>
<dbReference type="Gene3D" id="2.160.10.10">
    <property type="entry name" value="Hexapeptide repeat proteins"/>
    <property type="match status" value="1"/>
</dbReference>
<reference evidence="5 6" key="1">
    <citation type="submission" date="2024-09" db="EMBL/GenBank/DDBJ databases">
        <title>Floridaenema gen nov. (Aerosakkonemataceae, Aerosakkonematales ord. nov., Cyanobacteria) from benthic tropical and subtropical fresh waters, with the description of four new species.</title>
        <authorList>
            <person name="Moretto J.A."/>
            <person name="Berthold D.E."/>
            <person name="Lefler F.W."/>
            <person name="Huang I.-S."/>
            <person name="Laughinghouse H. IV."/>
        </authorList>
    </citation>
    <scope>NUCLEOTIDE SEQUENCE [LARGE SCALE GENOMIC DNA]</scope>
    <source>
        <strain evidence="5 6">BLCC-F154</strain>
    </source>
</reference>
<evidence type="ECO:0000313" key="5">
    <source>
        <dbReference type="EMBL" id="MFB2939135.1"/>
    </source>
</evidence>
<keyword evidence="6" id="KW-1185">Reference proteome</keyword>
<dbReference type="InterPro" id="IPR045304">
    <property type="entry name" value="LbH_SAT"/>
</dbReference>
<keyword evidence="4" id="KW-0812">Transmembrane</keyword>
<organism evidence="5 6">
    <name type="scientific">Floridaenema fluviatile BLCC-F154</name>
    <dbReference type="NCBI Taxonomy" id="3153640"/>
    <lineage>
        <taxon>Bacteria</taxon>
        <taxon>Bacillati</taxon>
        <taxon>Cyanobacteriota</taxon>
        <taxon>Cyanophyceae</taxon>
        <taxon>Oscillatoriophycideae</taxon>
        <taxon>Aerosakkonematales</taxon>
        <taxon>Aerosakkonemataceae</taxon>
        <taxon>Floridanema</taxon>
        <taxon>Floridanema fluviatile</taxon>
    </lineage>
</organism>
<dbReference type="InterPro" id="IPR001451">
    <property type="entry name" value="Hexapep"/>
</dbReference>
<dbReference type="Proteomes" id="UP001576776">
    <property type="component" value="Unassembled WGS sequence"/>
</dbReference>
<evidence type="ECO:0000256" key="2">
    <source>
        <dbReference type="ARBA" id="ARBA00022679"/>
    </source>
</evidence>
<keyword evidence="4" id="KW-0472">Membrane</keyword>
<keyword evidence="3 5" id="KW-0012">Acyltransferase</keyword>
<dbReference type="Pfam" id="PF00132">
    <property type="entry name" value="Hexapep"/>
    <property type="match status" value="1"/>
</dbReference>
<dbReference type="InterPro" id="IPR011004">
    <property type="entry name" value="Trimer_LpxA-like_sf"/>
</dbReference>
<feature type="transmembrane region" description="Helical" evidence="4">
    <location>
        <begin position="6"/>
        <end position="27"/>
    </location>
</feature>
<evidence type="ECO:0000256" key="3">
    <source>
        <dbReference type="ARBA" id="ARBA00023315"/>
    </source>
</evidence>
<evidence type="ECO:0000313" key="6">
    <source>
        <dbReference type="Proteomes" id="UP001576776"/>
    </source>
</evidence>
<gene>
    <name evidence="5" type="ORF">ACE1B6_28115</name>
</gene>
<evidence type="ECO:0000256" key="4">
    <source>
        <dbReference type="SAM" id="Phobius"/>
    </source>
</evidence>
<comment type="caution">
    <text evidence="5">The sequence shown here is derived from an EMBL/GenBank/DDBJ whole genome shotgun (WGS) entry which is preliminary data.</text>
</comment>
<proteinExistence type="inferred from homology"/>
<dbReference type="PANTHER" id="PTHR42811">
    <property type="entry name" value="SERINE ACETYLTRANSFERASE"/>
    <property type="match status" value="1"/>
</dbReference>
<evidence type="ECO:0000256" key="1">
    <source>
        <dbReference type="ARBA" id="ARBA00007274"/>
    </source>
</evidence>
<comment type="similarity">
    <text evidence="1">Belongs to the transferase hexapeptide repeat family.</text>
</comment>
<keyword evidence="2 5" id="KW-0808">Transferase</keyword>
<dbReference type="SUPFAM" id="SSF51161">
    <property type="entry name" value="Trimeric LpxA-like enzymes"/>
    <property type="match status" value="1"/>
</dbReference>